<dbReference type="EMBL" id="KB468054">
    <property type="protein sequence ID" value="PCH40621.1"/>
    <property type="molecule type" value="Genomic_DNA"/>
</dbReference>
<dbReference type="Proteomes" id="UP000218811">
    <property type="component" value="Unassembled WGS sequence"/>
</dbReference>
<evidence type="ECO:0000313" key="1">
    <source>
        <dbReference type="EMBL" id="PCH40621.1"/>
    </source>
</evidence>
<sequence length="127" mass="14027">MASGTARADMLAVLCLPRRPLSMHAAPRPLCYCYRRVASSDLPAPRRQRDWNKYGVQLRPVGAIGDTVRPVLPADQWPHRAAHQPHLAALRMQTRARPSPRTPSDTDTYEVHELDATRAAGGAELGL</sequence>
<proteinExistence type="predicted"/>
<dbReference type="AlphaFoldDB" id="A0A2H3JFE9"/>
<name>A0A2H3JFE9_WOLCO</name>
<accession>A0A2H3JFE9</accession>
<gene>
    <name evidence="1" type="ORF">WOLCODRAFT_159301</name>
</gene>
<keyword evidence="2" id="KW-1185">Reference proteome</keyword>
<organism evidence="1 2">
    <name type="scientific">Wolfiporia cocos (strain MD-104)</name>
    <name type="common">Brown rot fungus</name>
    <dbReference type="NCBI Taxonomy" id="742152"/>
    <lineage>
        <taxon>Eukaryota</taxon>
        <taxon>Fungi</taxon>
        <taxon>Dikarya</taxon>
        <taxon>Basidiomycota</taxon>
        <taxon>Agaricomycotina</taxon>
        <taxon>Agaricomycetes</taxon>
        <taxon>Polyporales</taxon>
        <taxon>Phaeolaceae</taxon>
        <taxon>Wolfiporia</taxon>
    </lineage>
</organism>
<protein>
    <submittedName>
        <fullName evidence="1">Uncharacterized protein</fullName>
    </submittedName>
</protein>
<evidence type="ECO:0000313" key="2">
    <source>
        <dbReference type="Proteomes" id="UP000218811"/>
    </source>
</evidence>
<reference evidence="1 2" key="1">
    <citation type="journal article" date="2012" name="Science">
        <title>The Paleozoic origin of enzymatic lignin decomposition reconstructed from 31 fungal genomes.</title>
        <authorList>
            <person name="Floudas D."/>
            <person name="Binder M."/>
            <person name="Riley R."/>
            <person name="Barry K."/>
            <person name="Blanchette R.A."/>
            <person name="Henrissat B."/>
            <person name="Martinez A.T."/>
            <person name="Otillar R."/>
            <person name="Spatafora J.W."/>
            <person name="Yadav J.S."/>
            <person name="Aerts A."/>
            <person name="Benoit I."/>
            <person name="Boyd A."/>
            <person name="Carlson A."/>
            <person name="Copeland A."/>
            <person name="Coutinho P.M."/>
            <person name="de Vries R.P."/>
            <person name="Ferreira P."/>
            <person name="Findley K."/>
            <person name="Foster B."/>
            <person name="Gaskell J."/>
            <person name="Glotzer D."/>
            <person name="Gorecki P."/>
            <person name="Heitman J."/>
            <person name="Hesse C."/>
            <person name="Hori C."/>
            <person name="Igarashi K."/>
            <person name="Jurgens J.A."/>
            <person name="Kallen N."/>
            <person name="Kersten P."/>
            <person name="Kohler A."/>
            <person name="Kuees U."/>
            <person name="Kumar T.K.A."/>
            <person name="Kuo A."/>
            <person name="LaButti K."/>
            <person name="Larrondo L.F."/>
            <person name="Lindquist E."/>
            <person name="Ling A."/>
            <person name="Lombard V."/>
            <person name="Lucas S."/>
            <person name="Lundell T."/>
            <person name="Martin R."/>
            <person name="McLaughlin D.J."/>
            <person name="Morgenstern I."/>
            <person name="Morin E."/>
            <person name="Murat C."/>
            <person name="Nagy L.G."/>
            <person name="Nolan M."/>
            <person name="Ohm R.A."/>
            <person name="Patyshakuliyeva A."/>
            <person name="Rokas A."/>
            <person name="Ruiz-Duenas F.J."/>
            <person name="Sabat G."/>
            <person name="Salamov A."/>
            <person name="Samejima M."/>
            <person name="Schmutz J."/>
            <person name="Slot J.C."/>
            <person name="St John F."/>
            <person name="Stenlid J."/>
            <person name="Sun H."/>
            <person name="Sun S."/>
            <person name="Syed K."/>
            <person name="Tsang A."/>
            <person name="Wiebenga A."/>
            <person name="Young D."/>
            <person name="Pisabarro A."/>
            <person name="Eastwood D.C."/>
            <person name="Martin F."/>
            <person name="Cullen D."/>
            <person name="Grigoriev I.V."/>
            <person name="Hibbett D.S."/>
        </authorList>
    </citation>
    <scope>NUCLEOTIDE SEQUENCE [LARGE SCALE GENOMIC DNA]</scope>
    <source>
        <strain evidence="1 2">MD-104</strain>
    </source>
</reference>